<dbReference type="AlphaFoldDB" id="A0A1Y2E569"/>
<dbReference type="GeneID" id="63774471"/>
<dbReference type="GO" id="GO:0005634">
    <property type="term" value="C:nucleus"/>
    <property type="evidence" value="ECO:0007669"/>
    <property type="project" value="TreeGrafter"/>
</dbReference>
<keyword evidence="4" id="KW-1185">Reference proteome</keyword>
<accession>A0A1Y2E569</accession>
<proteinExistence type="predicted"/>
<dbReference type="GO" id="GO:0006886">
    <property type="term" value="P:intracellular protein transport"/>
    <property type="evidence" value="ECO:0007669"/>
    <property type="project" value="TreeGrafter"/>
</dbReference>
<dbReference type="PROSITE" id="PS50033">
    <property type="entry name" value="UBX"/>
    <property type="match status" value="1"/>
</dbReference>
<name>A0A1Y2E569_9PEZI</name>
<gene>
    <name evidence="3" type="ORF">BCR38DRAFT_408374</name>
</gene>
<dbReference type="Pfam" id="PF11470">
    <property type="entry name" value="TUG-UBL1"/>
    <property type="match status" value="1"/>
</dbReference>
<dbReference type="CDD" id="cd16105">
    <property type="entry name" value="Ubl_ASPSCR1_like"/>
    <property type="match status" value="1"/>
</dbReference>
<dbReference type="GO" id="GO:0005737">
    <property type="term" value="C:cytoplasm"/>
    <property type="evidence" value="ECO:0007669"/>
    <property type="project" value="TreeGrafter"/>
</dbReference>
<organism evidence="3 4">
    <name type="scientific">Pseudomassariella vexata</name>
    <dbReference type="NCBI Taxonomy" id="1141098"/>
    <lineage>
        <taxon>Eukaryota</taxon>
        <taxon>Fungi</taxon>
        <taxon>Dikarya</taxon>
        <taxon>Ascomycota</taxon>
        <taxon>Pezizomycotina</taxon>
        <taxon>Sordariomycetes</taxon>
        <taxon>Xylariomycetidae</taxon>
        <taxon>Amphisphaeriales</taxon>
        <taxon>Pseudomassariaceae</taxon>
        <taxon>Pseudomassariella</taxon>
    </lineage>
</organism>
<dbReference type="SUPFAM" id="SSF54236">
    <property type="entry name" value="Ubiquitin-like"/>
    <property type="match status" value="2"/>
</dbReference>
<dbReference type="InterPro" id="IPR021569">
    <property type="entry name" value="TUG-UBL1"/>
</dbReference>
<dbReference type="InterPro" id="IPR029071">
    <property type="entry name" value="Ubiquitin-like_domsf"/>
</dbReference>
<evidence type="ECO:0000256" key="1">
    <source>
        <dbReference type="SAM" id="MobiDB-lite"/>
    </source>
</evidence>
<dbReference type="GO" id="GO:0012506">
    <property type="term" value="C:vesicle membrane"/>
    <property type="evidence" value="ECO:0007669"/>
    <property type="project" value="TreeGrafter"/>
</dbReference>
<comment type="caution">
    <text evidence="3">The sequence shown here is derived from an EMBL/GenBank/DDBJ whole genome shotgun (WGS) entry which is preliminary data.</text>
</comment>
<evidence type="ECO:0000313" key="4">
    <source>
        <dbReference type="Proteomes" id="UP000193689"/>
    </source>
</evidence>
<protein>
    <submittedName>
        <fullName evidence="3">GLUT4 regulating protein TUG-domain-containing protein</fullName>
    </submittedName>
</protein>
<feature type="region of interest" description="Disordered" evidence="1">
    <location>
        <begin position="451"/>
        <end position="496"/>
    </location>
</feature>
<dbReference type="InterPro" id="IPR001012">
    <property type="entry name" value="UBX_dom"/>
</dbReference>
<reference evidence="3 4" key="1">
    <citation type="submission" date="2016-07" db="EMBL/GenBank/DDBJ databases">
        <title>Pervasive Adenine N6-methylation of Active Genes in Fungi.</title>
        <authorList>
            <consortium name="DOE Joint Genome Institute"/>
            <person name="Mondo S.J."/>
            <person name="Dannebaum R.O."/>
            <person name="Kuo R.C."/>
            <person name="Labutti K."/>
            <person name="Haridas S."/>
            <person name="Kuo A."/>
            <person name="Salamov A."/>
            <person name="Ahrendt S.R."/>
            <person name="Lipzen A."/>
            <person name="Sullivan W."/>
            <person name="Andreopoulos W.B."/>
            <person name="Clum A."/>
            <person name="Lindquist E."/>
            <person name="Daum C."/>
            <person name="Ramamoorthy G.K."/>
            <person name="Gryganskyi A."/>
            <person name="Culley D."/>
            <person name="Magnuson J.K."/>
            <person name="James T.Y."/>
            <person name="O'Malley M.A."/>
            <person name="Stajich J.E."/>
            <person name="Spatafora J.W."/>
            <person name="Visel A."/>
            <person name="Grigoriev I.V."/>
        </authorList>
    </citation>
    <scope>NUCLEOTIDE SEQUENCE [LARGE SCALE GENOMIC DNA]</scope>
    <source>
        <strain evidence="3 4">CBS 129021</strain>
    </source>
</reference>
<dbReference type="EMBL" id="MCFJ01000005">
    <property type="protein sequence ID" value="ORY66436.1"/>
    <property type="molecule type" value="Genomic_DNA"/>
</dbReference>
<feature type="domain" description="UBX" evidence="2">
    <location>
        <begin position="345"/>
        <end position="423"/>
    </location>
</feature>
<dbReference type="RefSeq" id="XP_040717400.1">
    <property type="nucleotide sequence ID" value="XM_040858259.1"/>
</dbReference>
<evidence type="ECO:0000313" key="3">
    <source>
        <dbReference type="EMBL" id="ORY66436.1"/>
    </source>
</evidence>
<feature type="region of interest" description="Disordered" evidence="1">
    <location>
        <begin position="206"/>
        <end position="280"/>
    </location>
</feature>
<evidence type="ECO:0000259" key="2">
    <source>
        <dbReference type="PROSITE" id="PS50033"/>
    </source>
</evidence>
<dbReference type="OrthoDB" id="440781at2759"/>
<dbReference type="PANTHER" id="PTHR46467">
    <property type="entry name" value="TETHER CONTAINING UBX DOMAIN FOR GLUT4"/>
    <property type="match status" value="1"/>
</dbReference>
<feature type="compositionally biased region" description="Basic and acidic residues" evidence="1">
    <location>
        <begin position="470"/>
        <end position="479"/>
    </location>
</feature>
<dbReference type="STRING" id="1141098.A0A1Y2E569"/>
<sequence>MATNVKVVSTDLRTTTVKVTPATYLTEILDKACAKWGLQSDRYLLKHNNKQLDLSNTFRNAGLVPGAKLELITKSKSPSVLSIALALPEREASSFGNQRAVEKLPSDYTIWSVLRYFEAQTFQGKNINITGRGVPQISNGQGPGQLYYETPVLQIEQRSFSTFVDFQKTLSSLGYNSGSVLIRLSFKKTERTLVEAMEYITQYFQGEKEQEKETTARAAERAQPSTSNAESKGITLKADGPAEVDGEPAPQPEAAPTEQVQAEPGAMDVDSAPTGNPLVPVSIFSAPSASTPAAARINEPDEVYEPGLAQLTSRQQFLKTAAQNKRLPSDKEIAEKAAAEAARLDAIKSVDVKVRFPDNTSAQWQFDQSATGELLHRAVRNVMAAQQAPFKLILPGPQHVAIRDDSANLIRTYNLTIRTLVNLVWDDSVPDAARKQPFLRQSAAQRAQAIIVPEVPQVEENEPTPAVPQRSDEPRRDVGSKGTPKWLKGLPGLRNK</sequence>
<feature type="compositionally biased region" description="Low complexity" evidence="1">
    <location>
        <begin position="252"/>
        <end position="264"/>
    </location>
</feature>
<dbReference type="Proteomes" id="UP000193689">
    <property type="component" value="Unassembled WGS sequence"/>
</dbReference>
<dbReference type="Gene3D" id="3.10.20.90">
    <property type="entry name" value="Phosphatidylinositol 3-kinase Catalytic Subunit, Chain A, domain 1"/>
    <property type="match status" value="1"/>
</dbReference>
<dbReference type="InParanoid" id="A0A1Y2E569"/>
<feature type="compositionally biased region" description="Basic and acidic residues" evidence="1">
    <location>
        <begin position="206"/>
        <end position="220"/>
    </location>
</feature>
<dbReference type="PANTHER" id="PTHR46467:SF1">
    <property type="entry name" value="TETHER CONTAINING UBX DOMAIN FOR GLUT4"/>
    <property type="match status" value="1"/>
</dbReference>